<accession>A0A9P4U4B4</accession>
<dbReference type="Proteomes" id="UP000800235">
    <property type="component" value="Unassembled WGS sequence"/>
</dbReference>
<keyword evidence="2" id="KW-1185">Reference proteome</keyword>
<dbReference type="EMBL" id="MU007009">
    <property type="protein sequence ID" value="KAF2436790.1"/>
    <property type="molecule type" value="Genomic_DNA"/>
</dbReference>
<organism evidence="1 2">
    <name type="scientific">Tothia fuscella</name>
    <dbReference type="NCBI Taxonomy" id="1048955"/>
    <lineage>
        <taxon>Eukaryota</taxon>
        <taxon>Fungi</taxon>
        <taxon>Dikarya</taxon>
        <taxon>Ascomycota</taxon>
        <taxon>Pezizomycotina</taxon>
        <taxon>Dothideomycetes</taxon>
        <taxon>Pleosporomycetidae</taxon>
        <taxon>Venturiales</taxon>
        <taxon>Cylindrosympodiaceae</taxon>
        <taxon>Tothia</taxon>
    </lineage>
</organism>
<proteinExistence type="predicted"/>
<sequence>MADQLTETPSLPAQNAPTIQDLQANKTLWYKLHVFIHDLHNFSTNPSSHSRLDSVVDPSYISLPYFTPSEVTLLKSTVIENDKTFEQIIQETLIERLNRTTKKRVESSDCRTCAAHDFCADFREGAWD</sequence>
<comment type="caution">
    <text evidence="1">The sequence shown here is derived from an EMBL/GenBank/DDBJ whole genome shotgun (WGS) entry which is preliminary data.</text>
</comment>
<name>A0A9P4U4B4_9PEZI</name>
<protein>
    <submittedName>
        <fullName evidence="1">Uncharacterized protein</fullName>
    </submittedName>
</protein>
<evidence type="ECO:0000313" key="1">
    <source>
        <dbReference type="EMBL" id="KAF2436790.1"/>
    </source>
</evidence>
<reference evidence="1" key="1">
    <citation type="journal article" date="2020" name="Stud. Mycol.">
        <title>101 Dothideomycetes genomes: a test case for predicting lifestyles and emergence of pathogens.</title>
        <authorList>
            <person name="Haridas S."/>
            <person name="Albert R."/>
            <person name="Binder M."/>
            <person name="Bloem J."/>
            <person name="Labutti K."/>
            <person name="Salamov A."/>
            <person name="Andreopoulos B."/>
            <person name="Baker S."/>
            <person name="Barry K."/>
            <person name="Bills G."/>
            <person name="Bluhm B."/>
            <person name="Cannon C."/>
            <person name="Castanera R."/>
            <person name="Culley D."/>
            <person name="Daum C."/>
            <person name="Ezra D."/>
            <person name="Gonzalez J."/>
            <person name="Henrissat B."/>
            <person name="Kuo A."/>
            <person name="Liang C."/>
            <person name="Lipzen A."/>
            <person name="Lutzoni F."/>
            <person name="Magnuson J."/>
            <person name="Mondo S."/>
            <person name="Nolan M."/>
            <person name="Ohm R."/>
            <person name="Pangilinan J."/>
            <person name="Park H.-J."/>
            <person name="Ramirez L."/>
            <person name="Alfaro M."/>
            <person name="Sun H."/>
            <person name="Tritt A."/>
            <person name="Yoshinaga Y."/>
            <person name="Zwiers L.-H."/>
            <person name="Turgeon B."/>
            <person name="Goodwin S."/>
            <person name="Spatafora J."/>
            <person name="Crous P."/>
            <person name="Grigoriev I."/>
        </authorList>
    </citation>
    <scope>NUCLEOTIDE SEQUENCE</scope>
    <source>
        <strain evidence="1">CBS 130266</strain>
    </source>
</reference>
<dbReference type="AlphaFoldDB" id="A0A9P4U4B4"/>
<gene>
    <name evidence="1" type="ORF">EJ08DRAFT_3053</name>
</gene>
<dbReference type="OrthoDB" id="2740448at2759"/>
<evidence type="ECO:0000313" key="2">
    <source>
        <dbReference type="Proteomes" id="UP000800235"/>
    </source>
</evidence>